<accession>A0A438BPU8</accession>
<evidence type="ECO:0000313" key="2">
    <source>
        <dbReference type="Proteomes" id="UP000288805"/>
    </source>
</evidence>
<gene>
    <name evidence="1" type="ORF">CK203_106284</name>
</gene>
<reference evidence="1 2" key="1">
    <citation type="journal article" date="2018" name="PLoS Genet.">
        <title>Population sequencing reveals clonal diversity and ancestral inbreeding in the grapevine cultivar Chardonnay.</title>
        <authorList>
            <person name="Roach M.J."/>
            <person name="Johnson D.L."/>
            <person name="Bohlmann J."/>
            <person name="van Vuuren H.J."/>
            <person name="Jones S.J."/>
            <person name="Pretorius I.S."/>
            <person name="Schmidt S.A."/>
            <person name="Borneman A.R."/>
        </authorList>
    </citation>
    <scope>NUCLEOTIDE SEQUENCE [LARGE SCALE GENOMIC DNA]</scope>
    <source>
        <strain evidence="2">cv. Chardonnay</strain>
        <tissue evidence="1">Leaf</tissue>
    </source>
</reference>
<evidence type="ECO:0000313" key="1">
    <source>
        <dbReference type="EMBL" id="RVW12969.1"/>
    </source>
</evidence>
<name>A0A438BPU8_VITVI</name>
<proteinExistence type="predicted"/>
<dbReference type="AlphaFoldDB" id="A0A438BPU8"/>
<dbReference type="EMBL" id="QGNW01002671">
    <property type="protein sequence ID" value="RVW12969.1"/>
    <property type="molecule type" value="Genomic_DNA"/>
</dbReference>
<protein>
    <submittedName>
        <fullName evidence="1">Uncharacterized protein</fullName>
    </submittedName>
</protein>
<dbReference type="Proteomes" id="UP000288805">
    <property type="component" value="Unassembled WGS sequence"/>
</dbReference>
<organism evidence="1 2">
    <name type="scientific">Vitis vinifera</name>
    <name type="common">Grape</name>
    <dbReference type="NCBI Taxonomy" id="29760"/>
    <lineage>
        <taxon>Eukaryota</taxon>
        <taxon>Viridiplantae</taxon>
        <taxon>Streptophyta</taxon>
        <taxon>Embryophyta</taxon>
        <taxon>Tracheophyta</taxon>
        <taxon>Spermatophyta</taxon>
        <taxon>Magnoliopsida</taxon>
        <taxon>eudicotyledons</taxon>
        <taxon>Gunneridae</taxon>
        <taxon>Pentapetalae</taxon>
        <taxon>rosids</taxon>
        <taxon>Vitales</taxon>
        <taxon>Vitaceae</taxon>
        <taxon>Viteae</taxon>
        <taxon>Vitis</taxon>
    </lineage>
</organism>
<sequence>MKGGLGVRNLALLNKALPCKWSWHFAVKRKALWRQVIRGKYREEKVDGSLVKGVWVPRFSKWLNDWEVFNVELFFLRLQGKRVCSDVEDQVVWTKSKDGVAEGEFFCLGGYVEKVGKELMKLAIFPVWGVVDASILREALLGWLGSCVGKKRKKVWLSVPLLGGLDLVWERRGRKYGYQFPCAFFE</sequence>
<comment type="caution">
    <text evidence="1">The sequence shown here is derived from an EMBL/GenBank/DDBJ whole genome shotgun (WGS) entry which is preliminary data.</text>
</comment>